<evidence type="ECO:0000256" key="2">
    <source>
        <dbReference type="ARBA" id="ARBA00023027"/>
    </source>
</evidence>
<feature type="non-terminal residue" evidence="4">
    <location>
        <position position="1"/>
    </location>
</feature>
<name>A0A699JB38_TANCI</name>
<dbReference type="AlphaFoldDB" id="A0A699JB38"/>
<dbReference type="Gene3D" id="3.90.110.10">
    <property type="entry name" value="Lactate dehydrogenase/glycoside hydrolase, family 4, C-terminal"/>
    <property type="match status" value="1"/>
</dbReference>
<keyword evidence="2" id="KW-0520">NAD</keyword>
<dbReference type="GO" id="GO:0009507">
    <property type="term" value="C:chloroplast"/>
    <property type="evidence" value="ECO:0007669"/>
    <property type="project" value="TreeGrafter"/>
</dbReference>
<dbReference type="SUPFAM" id="SSF56327">
    <property type="entry name" value="LDH C-terminal domain-like"/>
    <property type="match status" value="1"/>
</dbReference>
<evidence type="ECO:0000259" key="3">
    <source>
        <dbReference type="Pfam" id="PF02866"/>
    </source>
</evidence>
<evidence type="ECO:0000313" key="4">
    <source>
        <dbReference type="EMBL" id="GFA22027.1"/>
    </source>
</evidence>
<sequence length="98" mass="10721">LRGDAGIVECAYVASQAVSTKETSGGFQPVLTYLIDWLGINRKVTELPFFATQVKLGRGGAEEIYQLGPLNEYERVGLEEAKKELAGSIEKGVTFIRK</sequence>
<dbReference type="EMBL" id="BKCJ010387747">
    <property type="protein sequence ID" value="GFA22027.1"/>
    <property type="molecule type" value="Genomic_DNA"/>
</dbReference>
<evidence type="ECO:0000256" key="1">
    <source>
        <dbReference type="ARBA" id="ARBA00023002"/>
    </source>
</evidence>
<dbReference type="Pfam" id="PF02866">
    <property type="entry name" value="Ldh_1_C"/>
    <property type="match status" value="1"/>
</dbReference>
<dbReference type="InterPro" id="IPR022383">
    <property type="entry name" value="Lactate/malate_DH_C"/>
</dbReference>
<dbReference type="PANTHER" id="PTHR11540:SF52">
    <property type="entry name" value="MALATE DEHYDROGENASE 2, PEROXISOMAL"/>
    <property type="match status" value="1"/>
</dbReference>
<protein>
    <submittedName>
        <fullName evidence="4">Malate dehydrogenase, glyoxysomal</fullName>
    </submittedName>
</protein>
<dbReference type="GO" id="GO:0030060">
    <property type="term" value="F:L-malate dehydrogenase (NAD+) activity"/>
    <property type="evidence" value="ECO:0007669"/>
    <property type="project" value="TreeGrafter"/>
</dbReference>
<dbReference type="PANTHER" id="PTHR11540">
    <property type="entry name" value="MALATE AND LACTATE DEHYDROGENASE"/>
    <property type="match status" value="1"/>
</dbReference>
<proteinExistence type="predicted"/>
<accession>A0A699JB38</accession>
<gene>
    <name evidence="4" type="ORF">Tci_593999</name>
</gene>
<feature type="domain" description="Lactate/malate dehydrogenase C-terminal" evidence="3">
    <location>
        <begin position="25"/>
        <end position="95"/>
    </location>
</feature>
<reference evidence="4" key="1">
    <citation type="journal article" date="2019" name="Sci. Rep.">
        <title>Draft genome of Tanacetum cinerariifolium, the natural source of mosquito coil.</title>
        <authorList>
            <person name="Yamashiro T."/>
            <person name="Shiraishi A."/>
            <person name="Satake H."/>
            <person name="Nakayama K."/>
        </authorList>
    </citation>
    <scope>NUCLEOTIDE SEQUENCE</scope>
</reference>
<organism evidence="4">
    <name type="scientific">Tanacetum cinerariifolium</name>
    <name type="common">Dalmatian daisy</name>
    <name type="synonym">Chrysanthemum cinerariifolium</name>
    <dbReference type="NCBI Taxonomy" id="118510"/>
    <lineage>
        <taxon>Eukaryota</taxon>
        <taxon>Viridiplantae</taxon>
        <taxon>Streptophyta</taxon>
        <taxon>Embryophyta</taxon>
        <taxon>Tracheophyta</taxon>
        <taxon>Spermatophyta</taxon>
        <taxon>Magnoliopsida</taxon>
        <taxon>eudicotyledons</taxon>
        <taxon>Gunneridae</taxon>
        <taxon>Pentapetalae</taxon>
        <taxon>asterids</taxon>
        <taxon>campanulids</taxon>
        <taxon>Asterales</taxon>
        <taxon>Asteraceae</taxon>
        <taxon>Asteroideae</taxon>
        <taxon>Anthemideae</taxon>
        <taxon>Anthemidinae</taxon>
        <taxon>Tanacetum</taxon>
    </lineage>
</organism>
<keyword evidence="1" id="KW-0560">Oxidoreductase</keyword>
<comment type="caution">
    <text evidence="4">The sequence shown here is derived from an EMBL/GenBank/DDBJ whole genome shotgun (WGS) entry which is preliminary data.</text>
</comment>
<dbReference type="InterPro" id="IPR015955">
    <property type="entry name" value="Lactate_DH/Glyco_Ohase_4_C"/>
</dbReference>